<dbReference type="Proteomes" id="UP001060414">
    <property type="component" value="Chromosome"/>
</dbReference>
<evidence type="ECO:0000313" key="2">
    <source>
        <dbReference type="EMBL" id="UWZ79771.1"/>
    </source>
</evidence>
<sequence length="180" mass="21672">MIKYVYDALQDVRLRIRKQLNDELSKGKTKTLKDKAVLSDLELLRRTSRLLNQSQEKWSENNAALMHQLFCKFPLIKQAYMLAQDFKQWYQKENSKLHRITIEKKLFDWYERVEKSMIKEFKPVVRMIEKHEENIINFFSCNHTNAGAERMNGKIKRFLSNNYGFRDKDFGLYRLAGYFS</sequence>
<proteinExistence type="predicted"/>
<organism evidence="2 3">
    <name type="scientific">Geoalkalibacter halelectricus</name>
    <dbReference type="NCBI Taxonomy" id="2847045"/>
    <lineage>
        <taxon>Bacteria</taxon>
        <taxon>Pseudomonadati</taxon>
        <taxon>Thermodesulfobacteriota</taxon>
        <taxon>Desulfuromonadia</taxon>
        <taxon>Desulfuromonadales</taxon>
        <taxon>Geoalkalibacteraceae</taxon>
        <taxon>Geoalkalibacter</taxon>
    </lineage>
</organism>
<evidence type="ECO:0000259" key="1">
    <source>
        <dbReference type="Pfam" id="PF01610"/>
    </source>
</evidence>
<dbReference type="EMBL" id="CP092109">
    <property type="protein sequence ID" value="UWZ79771.1"/>
    <property type="molecule type" value="Genomic_DNA"/>
</dbReference>
<gene>
    <name evidence="2" type="ORF">L9S41_19145</name>
</gene>
<dbReference type="Pfam" id="PF01610">
    <property type="entry name" value="DDE_Tnp_ISL3"/>
    <property type="match status" value="1"/>
</dbReference>
<feature type="domain" description="Transposase IS204/IS1001/IS1096/IS1165 DDE" evidence="1">
    <location>
        <begin position="2"/>
        <end position="169"/>
    </location>
</feature>
<dbReference type="PANTHER" id="PTHR33498:SF1">
    <property type="entry name" value="TRANSPOSASE FOR INSERTION SEQUENCE ELEMENT IS1557"/>
    <property type="match status" value="1"/>
</dbReference>
<accession>A0ABY5ZKU5</accession>
<reference evidence="2" key="1">
    <citation type="journal article" date="2022" name="Environ. Microbiol.">
        <title>Geoalkalibacter halelectricus SAP #1 sp. nov. possessing extracellular electron transfer and mineral#reducing capabilities from a haloalkaline environment.</title>
        <authorList>
            <person name="Yadav S."/>
            <person name="Singh R."/>
            <person name="Sundharam S.S."/>
            <person name="Chaudhary S."/>
            <person name="Krishnamurthi S."/>
            <person name="Patil S.A."/>
        </authorList>
    </citation>
    <scope>NUCLEOTIDE SEQUENCE</scope>
    <source>
        <strain evidence="2">SAP-1</strain>
    </source>
</reference>
<evidence type="ECO:0000313" key="3">
    <source>
        <dbReference type="Proteomes" id="UP001060414"/>
    </source>
</evidence>
<name>A0ABY5ZKU5_9BACT</name>
<dbReference type="PANTHER" id="PTHR33498">
    <property type="entry name" value="TRANSPOSASE FOR INSERTION SEQUENCE ELEMENT IS1557"/>
    <property type="match status" value="1"/>
</dbReference>
<keyword evidence="3" id="KW-1185">Reference proteome</keyword>
<dbReference type="InterPro" id="IPR002560">
    <property type="entry name" value="Transposase_DDE"/>
</dbReference>
<protein>
    <submittedName>
        <fullName evidence="2">Transposase</fullName>
    </submittedName>
</protein>
<dbReference type="InterPro" id="IPR047951">
    <property type="entry name" value="Transpos_ISL3"/>
</dbReference>